<protein>
    <submittedName>
        <fullName evidence="1">Uncharacterized protein</fullName>
    </submittedName>
</protein>
<accession>A0A248LLG2</accession>
<evidence type="ECO:0000313" key="2">
    <source>
        <dbReference type="Proteomes" id="UP000197424"/>
    </source>
</evidence>
<sequence>MPVDVARQPQQATSGWLFSCPAHGMVDNHLSFSNGGVS</sequence>
<organism evidence="1 2">
    <name type="scientific">Laribacter hongkongensis</name>
    <dbReference type="NCBI Taxonomy" id="168471"/>
    <lineage>
        <taxon>Bacteria</taxon>
        <taxon>Pseudomonadati</taxon>
        <taxon>Pseudomonadota</taxon>
        <taxon>Betaproteobacteria</taxon>
        <taxon>Neisseriales</taxon>
        <taxon>Aquaspirillaceae</taxon>
        <taxon>Laribacter</taxon>
    </lineage>
</organism>
<name>A0A248LLG2_9NEIS</name>
<dbReference type="Proteomes" id="UP000197424">
    <property type="component" value="Chromosome"/>
</dbReference>
<gene>
    <name evidence="1" type="ORF">LHGZ1_2480</name>
</gene>
<proteinExistence type="predicted"/>
<reference evidence="2" key="1">
    <citation type="submission" date="2017-06" db="EMBL/GenBank/DDBJ databases">
        <title>Whole genome sequence of Laribacter hongkongensis LHGZ1.</title>
        <authorList>
            <person name="Chen D."/>
            <person name="Wu H."/>
            <person name="Chen J."/>
        </authorList>
    </citation>
    <scope>NUCLEOTIDE SEQUENCE [LARGE SCALE GENOMIC DNA]</scope>
    <source>
        <strain evidence="2">LHGZ1</strain>
    </source>
</reference>
<dbReference type="EMBL" id="CP022115">
    <property type="protein sequence ID" value="ASJ25311.1"/>
    <property type="molecule type" value="Genomic_DNA"/>
</dbReference>
<dbReference type="PROSITE" id="PS51257">
    <property type="entry name" value="PROKAR_LIPOPROTEIN"/>
    <property type="match status" value="1"/>
</dbReference>
<evidence type="ECO:0000313" key="1">
    <source>
        <dbReference type="EMBL" id="ASJ25311.1"/>
    </source>
</evidence>
<dbReference type="AlphaFoldDB" id="A0A248LLG2"/>